<evidence type="ECO:0000256" key="9">
    <source>
        <dbReference type="SAM" id="MobiDB-lite"/>
    </source>
</evidence>
<dbReference type="SUPFAM" id="SSF50156">
    <property type="entry name" value="PDZ domain-like"/>
    <property type="match status" value="1"/>
</dbReference>
<keyword evidence="5" id="KW-0217">Developmental protein</keyword>
<organism evidence="11">
    <name type="scientific">Clastoptera arizonana</name>
    <name type="common">Arizona spittle bug</name>
    <dbReference type="NCBI Taxonomy" id="38151"/>
    <lineage>
        <taxon>Eukaryota</taxon>
        <taxon>Metazoa</taxon>
        <taxon>Ecdysozoa</taxon>
        <taxon>Arthropoda</taxon>
        <taxon>Hexapoda</taxon>
        <taxon>Insecta</taxon>
        <taxon>Pterygota</taxon>
        <taxon>Neoptera</taxon>
        <taxon>Paraneoptera</taxon>
        <taxon>Hemiptera</taxon>
        <taxon>Auchenorrhyncha</taxon>
        <taxon>Cercopoidea</taxon>
        <taxon>Clastopteridae</taxon>
        <taxon>Clastoptera</taxon>
    </lineage>
</organism>
<dbReference type="GO" id="GO:0009986">
    <property type="term" value="C:cell surface"/>
    <property type="evidence" value="ECO:0007669"/>
    <property type="project" value="UniProtKB-SubCell"/>
</dbReference>
<dbReference type="GO" id="GO:0005737">
    <property type="term" value="C:cytoplasm"/>
    <property type="evidence" value="ECO:0007669"/>
    <property type="project" value="TreeGrafter"/>
</dbReference>
<dbReference type="InterPro" id="IPR043989">
    <property type="entry name" value="CCZ1/INTU/HSP4_longin_3"/>
</dbReference>
<comment type="similarity">
    <text evidence="3">Belongs to the inturned family.</text>
</comment>
<evidence type="ECO:0000256" key="4">
    <source>
        <dbReference type="ARBA" id="ARBA00015639"/>
    </source>
</evidence>
<feature type="region of interest" description="Disordered" evidence="9">
    <location>
        <begin position="654"/>
        <end position="683"/>
    </location>
</feature>
<evidence type="ECO:0000256" key="1">
    <source>
        <dbReference type="ARBA" id="ARBA00004120"/>
    </source>
</evidence>
<dbReference type="GO" id="GO:0007399">
    <property type="term" value="P:nervous system development"/>
    <property type="evidence" value="ECO:0007669"/>
    <property type="project" value="TreeGrafter"/>
</dbReference>
<evidence type="ECO:0000256" key="8">
    <source>
        <dbReference type="ARBA" id="ARBA00032633"/>
    </source>
</evidence>
<evidence type="ECO:0000313" key="11">
    <source>
        <dbReference type="EMBL" id="JAS18414.1"/>
    </source>
</evidence>
<feature type="region of interest" description="Disordered" evidence="9">
    <location>
        <begin position="733"/>
        <end position="759"/>
    </location>
</feature>
<dbReference type="InterPro" id="IPR039151">
    <property type="entry name" value="INTU"/>
</dbReference>
<reference evidence="11" key="1">
    <citation type="submission" date="2015-12" db="EMBL/GenBank/DDBJ databases">
        <title>De novo transcriptome assembly of four potential Pierce s Disease insect vectors from Arizona vineyards.</title>
        <authorList>
            <person name="Tassone E.E."/>
        </authorList>
    </citation>
    <scope>NUCLEOTIDE SEQUENCE</scope>
</reference>
<accession>A0A1B6CYB8</accession>
<dbReference type="Pfam" id="PF19032">
    <property type="entry name" value="Intu_longin_2"/>
    <property type="match status" value="1"/>
</dbReference>
<gene>
    <name evidence="11" type="ORF">g.7076</name>
</gene>
<dbReference type="InterPro" id="IPR043987">
    <property type="entry name" value="CCZ1/INTU/HSP4_longin_1"/>
</dbReference>
<dbReference type="PROSITE" id="PS50106">
    <property type="entry name" value="PDZ"/>
    <property type="match status" value="1"/>
</dbReference>
<dbReference type="InterPro" id="IPR001478">
    <property type="entry name" value="PDZ"/>
</dbReference>
<evidence type="ECO:0000259" key="10">
    <source>
        <dbReference type="PROSITE" id="PS50106"/>
    </source>
</evidence>
<dbReference type="GO" id="GO:0016192">
    <property type="term" value="P:vesicle-mediated transport"/>
    <property type="evidence" value="ECO:0007669"/>
    <property type="project" value="InterPro"/>
</dbReference>
<dbReference type="Pfam" id="PF19033">
    <property type="entry name" value="Intu_longin_3"/>
    <property type="match status" value="1"/>
</dbReference>
<name>A0A1B6CYB8_9HEMI</name>
<dbReference type="GO" id="GO:0060271">
    <property type="term" value="P:cilium assembly"/>
    <property type="evidence" value="ECO:0007669"/>
    <property type="project" value="InterPro"/>
</dbReference>
<dbReference type="SMART" id="SM00228">
    <property type="entry name" value="PDZ"/>
    <property type="match status" value="1"/>
</dbReference>
<evidence type="ECO:0000256" key="7">
    <source>
        <dbReference type="ARBA" id="ARBA00022794"/>
    </source>
</evidence>
<evidence type="ECO:0000256" key="3">
    <source>
        <dbReference type="ARBA" id="ARBA00010034"/>
    </source>
</evidence>
<dbReference type="InterPro" id="IPR043988">
    <property type="entry name" value="CCZ1/INTU_longin_2"/>
</dbReference>
<evidence type="ECO:0000256" key="5">
    <source>
        <dbReference type="ARBA" id="ARBA00022473"/>
    </source>
</evidence>
<dbReference type="InterPro" id="IPR036034">
    <property type="entry name" value="PDZ_sf"/>
</dbReference>
<sequence>MSDNEENQALLIQELLSNTEGIRQQSSHRDHVVQSWHSERWWGGSDSSCSSSYCCESHSGSLADWESEINSQGELFYIESLLQTKVSQNIKSEKDDDRVSVEGTSDKNKKVLNKKTTKGKLVRLMRRRNSRRSFRKKSVETVKEKLSEASEISNKAAGSKVTFRDSQEGEMREVKLTIDPEDIHNLGRRATPCEALLGIVTSTFSDQSRIMIAGFIPNGQAAKHRNVKIGDWLRSINNEEVNIQNIDSYLLDITTATEVTLILQRVAGCDVTLMNSSEHNPGIEQSQFVRQIVEGMLGSKIFEDVAVGVLYLTKEDTGEEDHPDQGVLYRFPSPTQSNALYSIKGAFLTLHQLVPDLALSAPISTSINYKGQLSHVIYTSEGNDLLLIAFPDERCCLKAAVQLNTDITRKLKFMYQTLSRCFSCKGNKLALDKFFSLFFSTLDSNSASRFEDVLPAVHWIPLPMDTQVQIDDSLSELESNDFGGYSEDHHEYQRMYSIIGSCLFYKGYLLSSHLNGEDLKDITAYCKHLQLLELTRKEPIKSIVIWKEVFPASCNRGLPSNSTTYLLPQGRWFLLIIGQGQEMLAVLLESGGCTVKVEGNPGPDILYVEQAQATLQHIKEIGALAIAEKWILLNPRPQVISIDSQNKIYSKQANESSLLTSRSSENSPLTQRSPNSSHKKSLEVTSILKHRQSPDSILLASSLSGMYETSEDSASQATSSIVSDEAAPILGRRAERERASASDSNSHSRLSDSDQSDDSDWMLYREQSCNSSNRTYDLTDIGKSLLSDIDYLVPSRLTAGDENNLIHYVQFDSTEGTLLAPSSQMQSLHMQHILNNFRDTSQLIHGLLQNTVRFKKLKAHEVSESLINKSLIAIKEHGMLFECPPLEGDGGKKNSALTYWVVGRLFFTPHPREVYVCYIDSAPQNLVEIAFRLALSASG</sequence>
<dbReference type="Pfam" id="PF19031">
    <property type="entry name" value="Intu_longin_1"/>
    <property type="match status" value="1"/>
</dbReference>
<evidence type="ECO:0000256" key="6">
    <source>
        <dbReference type="ARBA" id="ARBA00022490"/>
    </source>
</evidence>
<keyword evidence="6" id="KW-0963">Cytoplasm</keyword>
<dbReference type="AlphaFoldDB" id="A0A1B6CYB8"/>
<protein>
    <recommendedName>
        <fullName evidence="4">Protein inturned</fullName>
    </recommendedName>
    <alternativeName>
        <fullName evidence="8">Inturned planar cell polarity effector homolog</fullName>
    </alternativeName>
</protein>
<proteinExistence type="inferred from homology"/>
<feature type="domain" description="PDZ" evidence="10">
    <location>
        <begin position="173"/>
        <end position="267"/>
    </location>
</feature>
<dbReference type="GO" id="GO:0005929">
    <property type="term" value="C:cilium"/>
    <property type="evidence" value="ECO:0007669"/>
    <property type="project" value="TreeGrafter"/>
</dbReference>
<dbReference type="PANTHER" id="PTHR21082:SF4">
    <property type="entry name" value="PROTEIN INTURNED"/>
    <property type="match status" value="1"/>
</dbReference>
<feature type="compositionally biased region" description="Low complexity" evidence="9">
    <location>
        <begin position="654"/>
        <end position="667"/>
    </location>
</feature>
<dbReference type="PANTHER" id="PTHR21082">
    <property type="entry name" value="PROTEIN INTURNED"/>
    <property type="match status" value="1"/>
</dbReference>
<dbReference type="EMBL" id="GEDC01018884">
    <property type="protein sequence ID" value="JAS18414.1"/>
    <property type="molecule type" value="Transcribed_RNA"/>
</dbReference>
<evidence type="ECO:0000256" key="2">
    <source>
        <dbReference type="ARBA" id="ARBA00004241"/>
    </source>
</evidence>
<comment type="subcellular location">
    <subcellularLocation>
        <location evidence="2">Cell surface</location>
    </subcellularLocation>
    <subcellularLocation>
        <location evidence="1">Cytoplasm</location>
        <location evidence="1">Cytoskeleton</location>
        <location evidence="1">Cilium basal body</location>
    </subcellularLocation>
</comment>
<dbReference type="GO" id="GO:0001736">
    <property type="term" value="P:establishment of planar polarity"/>
    <property type="evidence" value="ECO:0007669"/>
    <property type="project" value="InterPro"/>
</dbReference>
<keyword evidence="7" id="KW-0970">Cilium biogenesis/degradation</keyword>